<sequence length="484" mass="52021">MAKVAIAATTGTVYLLKDPRTRRGRYVGATTLPLAARLAGHFSNPTSEPMRAWLAELTAAKLQPLITPLHEHVPVGELATVEAAEIHARVLRGEPLLNSTGTSAAIKILAERAAERSRRQALAMWRVIADQARSATGGPMPPGFNTAVELSDDTWAAVLHHAAIARAMEEADARPPVPLREIEDPNNYLSEGARLLGEYGTSGIRADQLVQRDAEGPLRLHELWGTWETQVGACVRATTSRQGLDDRRAAGRYLALIRWYLTVIPPWRQLAQHCGIPDTGPAFHAWVTDNPTVRDALRAVEHGEPFTGRAADEIGAGRGGSPPALVDVLVALLTAYGHRRRRQGDAAAIRSSLLHFARHGVLDKRLAGKLMTVDPDALHHVYGPDLAARIAADLDLTADAASAVIRRLAALLPDNTEVRRAAARSTQQLPTAALPDITSESTATPGLRAIIATFVTAGLIKAPEAAAAAYVDRVQKSWTPQLGR</sequence>
<gene>
    <name evidence="1" type="ORF">GCM10010170_069960</name>
</gene>
<dbReference type="EMBL" id="BAAARV010000069">
    <property type="protein sequence ID" value="GAA2369506.1"/>
    <property type="molecule type" value="Genomic_DNA"/>
</dbReference>
<dbReference type="RefSeq" id="WP_344616868.1">
    <property type="nucleotide sequence ID" value="NZ_BAAARV010000069.1"/>
</dbReference>
<dbReference type="Proteomes" id="UP001501444">
    <property type="component" value="Unassembled WGS sequence"/>
</dbReference>
<keyword evidence="2" id="KW-1185">Reference proteome</keyword>
<comment type="caution">
    <text evidence="1">The sequence shown here is derived from an EMBL/GenBank/DDBJ whole genome shotgun (WGS) entry which is preliminary data.</text>
</comment>
<proteinExistence type="predicted"/>
<evidence type="ECO:0008006" key="3">
    <source>
        <dbReference type="Google" id="ProtNLM"/>
    </source>
</evidence>
<organism evidence="1 2">
    <name type="scientific">Dactylosporangium salmoneum</name>
    <dbReference type="NCBI Taxonomy" id="53361"/>
    <lineage>
        <taxon>Bacteria</taxon>
        <taxon>Bacillati</taxon>
        <taxon>Actinomycetota</taxon>
        <taxon>Actinomycetes</taxon>
        <taxon>Micromonosporales</taxon>
        <taxon>Micromonosporaceae</taxon>
        <taxon>Dactylosporangium</taxon>
    </lineage>
</organism>
<protein>
    <recommendedName>
        <fullName evidence="3">GIY-YIG domain-containing protein</fullName>
    </recommendedName>
</protein>
<evidence type="ECO:0000313" key="1">
    <source>
        <dbReference type="EMBL" id="GAA2369506.1"/>
    </source>
</evidence>
<name>A0ABP5U5X2_9ACTN</name>
<evidence type="ECO:0000313" key="2">
    <source>
        <dbReference type="Proteomes" id="UP001501444"/>
    </source>
</evidence>
<reference evidence="2" key="1">
    <citation type="journal article" date="2019" name="Int. J. Syst. Evol. Microbiol.">
        <title>The Global Catalogue of Microorganisms (GCM) 10K type strain sequencing project: providing services to taxonomists for standard genome sequencing and annotation.</title>
        <authorList>
            <consortium name="The Broad Institute Genomics Platform"/>
            <consortium name="The Broad Institute Genome Sequencing Center for Infectious Disease"/>
            <person name="Wu L."/>
            <person name="Ma J."/>
        </authorList>
    </citation>
    <scope>NUCLEOTIDE SEQUENCE [LARGE SCALE GENOMIC DNA]</scope>
    <source>
        <strain evidence="2">JCM 3272</strain>
    </source>
</reference>
<accession>A0ABP5U5X2</accession>